<name>A0AA40DY50_9PEZI</name>
<dbReference type="GeneID" id="85321257"/>
<dbReference type="Proteomes" id="UP001172101">
    <property type="component" value="Unassembled WGS sequence"/>
</dbReference>
<keyword evidence="3" id="KW-1185">Reference proteome</keyword>
<dbReference type="EMBL" id="JAUIRO010000004">
    <property type="protein sequence ID" value="KAK0717952.1"/>
    <property type="molecule type" value="Genomic_DNA"/>
</dbReference>
<gene>
    <name evidence="2" type="ORF">B0T26DRAFT_648262</name>
</gene>
<keyword evidence="1" id="KW-0812">Transmembrane</keyword>
<protein>
    <submittedName>
        <fullName evidence="2">Uncharacterized protein</fullName>
    </submittedName>
</protein>
<reference evidence="2" key="1">
    <citation type="submission" date="2023-06" db="EMBL/GenBank/DDBJ databases">
        <title>Genome-scale phylogeny and comparative genomics of the fungal order Sordariales.</title>
        <authorList>
            <consortium name="Lawrence Berkeley National Laboratory"/>
            <person name="Hensen N."/>
            <person name="Bonometti L."/>
            <person name="Westerberg I."/>
            <person name="Brannstrom I.O."/>
            <person name="Guillou S."/>
            <person name="Cros-Aarteil S."/>
            <person name="Calhoun S."/>
            <person name="Haridas S."/>
            <person name="Kuo A."/>
            <person name="Mondo S."/>
            <person name="Pangilinan J."/>
            <person name="Riley R."/>
            <person name="LaButti K."/>
            <person name="Andreopoulos B."/>
            <person name="Lipzen A."/>
            <person name="Chen C."/>
            <person name="Yanf M."/>
            <person name="Daum C."/>
            <person name="Ng V."/>
            <person name="Clum A."/>
            <person name="Steindorff A."/>
            <person name="Ohm R."/>
            <person name="Martin F."/>
            <person name="Silar P."/>
            <person name="Natvig D."/>
            <person name="Lalanne C."/>
            <person name="Gautier V."/>
            <person name="Ament-velasquez S.L."/>
            <person name="Kruys A."/>
            <person name="Hutchinson M.I."/>
            <person name="Powell A.J."/>
            <person name="Barry K."/>
            <person name="Miller A.N."/>
            <person name="Grigoriev I.V."/>
            <person name="Debuchy R."/>
            <person name="Gladieux P."/>
            <person name="Thoren M.H."/>
            <person name="Johannesson H."/>
        </authorList>
    </citation>
    <scope>NUCLEOTIDE SEQUENCE</scope>
    <source>
        <strain evidence="2">SMH2392-1A</strain>
    </source>
</reference>
<feature type="transmembrane region" description="Helical" evidence="1">
    <location>
        <begin position="79"/>
        <end position="96"/>
    </location>
</feature>
<organism evidence="2 3">
    <name type="scientific">Lasiosphaeria miniovina</name>
    <dbReference type="NCBI Taxonomy" id="1954250"/>
    <lineage>
        <taxon>Eukaryota</taxon>
        <taxon>Fungi</taxon>
        <taxon>Dikarya</taxon>
        <taxon>Ascomycota</taxon>
        <taxon>Pezizomycotina</taxon>
        <taxon>Sordariomycetes</taxon>
        <taxon>Sordariomycetidae</taxon>
        <taxon>Sordariales</taxon>
        <taxon>Lasiosphaeriaceae</taxon>
        <taxon>Lasiosphaeria</taxon>
    </lineage>
</organism>
<comment type="caution">
    <text evidence="2">The sequence shown here is derived from an EMBL/GenBank/DDBJ whole genome shotgun (WGS) entry which is preliminary data.</text>
</comment>
<dbReference type="RefSeq" id="XP_060296745.1">
    <property type="nucleotide sequence ID" value="XM_060437987.1"/>
</dbReference>
<sequence length="195" mass="22271">MTPLPLATNKPGLQDARTSTALALREYMNLLRARLRKDEVGIGERLRIQASTVLGDLQTLRQEVADLVTEAESHRWRRFMIGGAIASFIPIVRAIFRRPRHEKGSSNDTEYAFKKSKSLVARILDSARRPGIATVAFFVFAVMYVFQNEVSLRVGRTVAKRLKRLSTKIENGEEELNEDDLGLLEGWRWRVLMWS</sequence>
<proteinExistence type="predicted"/>
<keyword evidence="1" id="KW-1133">Transmembrane helix</keyword>
<evidence type="ECO:0000256" key="1">
    <source>
        <dbReference type="SAM" id="Phobius"/>
    </source>
</evidence>
<feature type="transmembrane region" description="Helical" evidence="1">
    <location>
        <begin position="127"/>
        <end position="146"/>
    </location>
</feature>
<evidence type="ECO:0000313" key="2">
    <source>
        <dbReference type="EMBL" id="KAK0717952.1"/>
    </source>
</evidence>
<keyword evidence="1" id="KW-0472">Membrane</keyword>
<evidence type="ECO:0000313" key="3">
    <source>
        <dbReference type="Proteomes" id="UP001172101"/>
    </source>
</evidence>
<accession>A0AA40DY50</accession>
<dbReference type="AlphaFoldDB" id="A0AA40DY50"/>